<evidence type="ECO:0000256" key="7">
    <source>
        <dbReference type="ARBA" id="ARBA00022840"/>
    </source>
</evidence>
<dbReference type="Gene3D" id="1.10.510.10">
    <property type="entry name" value="Transferase(Phosphotransferase) domain 1"/>
    <property type="match status" value="1"/>
</dbReference>
<dbReference type="EMBL" id="CACVKT020007647">
    <property type="protein sequence ID" value="CAC5409771.1"/>
    <property type="molecule type" value="Genomic_DNA"/>
</dbReference>
<dbReference type="GO" id="GO:0005524">
    <property type="term" value="F:ATP binding"/>
    <property type="evidence" value="ECO:0007669"/>
    <property type="project" value="UniProtKB-KW"/>
</dbReference>
<dbReference type="EC" id="2.7.11.1" evidence="2"/>
<feature type="region of interest" description="Disordered" evidence="11">
    <location>
        <begin position="735"/>
        <end position="754"/>
    </location>
</feature>
<dbReference type="CDD" id="cd13983">
    <property type="entry name" value="STKc_WNK"/>
    <property type="match status" value="1"/>
</dbReference>
<dbReference type="PROSITE" id="PS00108">
    <property type="entry name" value="PROTEIN_KINASE_ST"/>
    <property type="match status" value="1"/>
</dbReference>
<feature type="region of interest" description="Disordered" evidence="11">
    <location>
        <begin position="1"/>
        <end position="78"/>
    </location>
</feature>
<evidence type="ECO:0000256" key="10">
    <source>
        <dbReference type="SAM" id="Coils"/>
    </source>
</evidence>
<keyword evidence="10" id="KW-0175">Coiled coil</keyword>
<protein>
    <recommendedName>
        <fullName evidence="2">non-specific serine/threonine protein kinase</fullName>
        <ecNumber evidence="2">2.7.11.1</ecNumber>
    </recommendedName>
</protein>
<dbReference type="InterPro" id="IPR056865">
    <property type="entry name" value="CCTL2_WNK"/>
</dbReference>
<evidence type="ECO:0000313" key="13">
    <source>
        <dbReference type="EMBL" id="CAC5409771.1"/>
    </source>
</evidence>
<dbReference type="InterPro" id="IPR011009">
    <property type="entry name" value="Kinase-like_dom_sf"/>
</dbReference>
<keyword evidence="5" id="KW-0547">Nucleotide-binding</keyword>
<feature type="region of interest" description="Disordered" evidence="11">
    <location>
        <begin position="1017"/>
        <end position="1036"/>
    </location>
</feature>
<dbReference type="Gene3D" id="3.10.20.90">
    <property type="entry name" value="Phosphatidylinositol 3-kinase Catalytic Subunit, Chain A, domain 1"/>
    <property type="match status" value="2"/>
</dbReference>
<feature type="region of interest" description="Disordered" evidence="11">
    <location>
        <begin position="142"/>
        <end position="176"/>
    </location>
</feature>
<feature type="region of interest" description="Disordered" evidence="11">
    <location>
        <begin position="652"/>
        <end position="725"/>
    </location>
</feature>
<evidence type="ECO:0000256" key="1">
    <source>
        <dbReference type="ARBA" id="ARBA00001946"/>
    </source>
</evidence>
<feature type="compositionally biased region" description="Basic residues" evidence="11">
    <location>
        <begin position="876"/>
        <end position="885"/>
    </location>
</feature>
<feature type="region of interest" description="Disordered" evidence="11">
    <location>
        <begin position="851"/>
        <end position="887"/>
    </location>
</feature>
<evidence type="ECO:0000313" key="14">
    <source>
        <dbReference type="Proteomes" id="UP000507470"/>
    </source>
</evidence>
<feature type="region of interest" description="Disordered" evidence="11">
    <location>
        <begin position="1775"/>
        <end position="1921"/>
    </location>
</feature>
<dbReference type="InterPro" id="IPR008271">
    <property type="entry name" value="Ser/Thr_kinase_AS"/>
</dbReference>
<feature type="region of interest" description="Disordered" evidence="11">
    <location>
        <begin position="1402"/>
        <end position="1440"/>
    </location>
</feature>
<dbReference type="Pfam" id="PF00069">
    <property type="entry name" value="Pkinase"/>
    <property type="match status" value="1"/>
</dbReference>
<feature type="compositionally biased region" description="Polar residues" evidence="11">
    <location>
        <begin position="1247"/>
        <end position="1257"/>
    </location>
</feature>
<feature type="compositionally biased region" description="Polar residues" evidence="11">
    <location>
        <begin position="675"/>
        <end position="725"/>
    </location>
</feature>
<feature type="compositionally biased region" description="Polar residues" evidence="11">
    <location>
        <begin position="51"/>
        <end position="75"/>
    </location>
</feature>
<dbReference type="InterPro" id="IPR000719">
    <property type="entry name" value="Prot_kinase_dom"/>
</dbReference>
<keyword evidence="6" id="KW-0418">Kinase</keyword>
<dbReference type="InterPro" id="IPR024678">
    <property type="entry name" value="Kinase_OSR1/WNK_CCT"/>
</dbReference>
<dbReference type="FunFam" id="1.10.510.10:FF:000006">
    <property type="entry name" value="Serine/threonine-protein kinase WNK1 isoform 2"/>
    <property type="match status" value="1"/>
</dbReference>
<keyword evidence="7" id="KW-0067">ATP-binding</keyword>
<feature type="compositionally biased region" description="Polar residues" evidence="11">
    <location>
        <begin position="1778"/>
        <end position="1787"/>
    </location>
</feature>
<dbReference type="Pfam" id="PF24889">
    <property type="entry name" value="CCTL2_WNK"/>
    <property type="match status" value="1"/>
</dbReference>
<feature type="compositionally biased region" description="Basic and acidic residues" evidence="11">
    <location>
        <begin position="1804"/>
        <end position="1854"/>
    </location>
</feature>
<evidence type="ECO:0000256" key="3">
    <source>
        <dbReference type="ARBA" id="ARBA00022527"/>
    </source>
</evidence>
<dbReference type="OrthoDB" id="4062651at2759"/>
<feature type="compositionally biased region" description="Polar residues" evidence="11">
    <location>
        <begin position="1859"/>
        <end position="1869"/>
    </location>
</feature>
<evidence type="ECO:0000256" key="2">
    <source>
        <dbReference type="ARBA" id="ARBA00012513"/>
    </source>
</evidence>
<feature type="domain" description="Protein kinase" evidence="12">
    <location>
        <begin position="307"/>
        <end position="566"/>
    </location>
</feature>
<evidence type="ECO:0000256" key="6">
    <source>
        <dbReference type="ARBA" id="ARBA00022777"/>
    </source>
</evidence>
<dbReference type="GO" id="GO:0004674">
    <property type="term" value="F:protein serine/threonine kinase activity"/>
    <property type="evidence" value="ECO:0007669"/>
    <property type="project" value="UniProtKB-KW"/>
</dbReference>
<dbReference type="InterPro" id="IPR050588">
    <property type="entry name" value="WNK_Ser-Thr_kinase"/>
</dbReference>
<dbReference type="Pfam" id="PF12202">
    <property type="entry name" value="OSR1_C"/>
    <property type="match status" value="1"/>
</dbReference>
<feature type="compositionally biased region" description="Low complexity" evidence="11">
    <location>
        <begin position="1102"/>
        <end position="1115"/>
    </location>
</feature>
<feature type="region of interest" description="Disordered" evidence="11">
    <location>
        <begin position="1537"/>
        <end position="1562"/>
    </location>
</feature>
<feature type="compositionally biased region" description="Basic and acidic residues" evidence="11">
    <location>
        <begin position="854"/>
        <end position="863"/>
    </location>
</feature>
<feature type="compositionally biased region" description="Low complexity" evidence="11">
    <location>
        <begin position="165"/>
        <end position="175"/>
    </location>
</feature>
<evidence type="ECO:0000259" key="12">
    <source>
        <dbReference type="PROSITE" id="PS50011"/>
    </source>
</evidence>
<organism evidence="13 14">
    <name type="scientific">Mytilus coruscus</name>
    <name type="common">Sea mussel</name>
    <dbReference type="NCBI Taxonomy" id="42192"/>
    <lineage>
        <taxon>Eukaryota</taxon>
        <taxon>Metazoa</taxon>
        <taxon>Spiralia</taxon>
        <taxon>Lophotrochozoa</taxon>
        <taxon>Mollusca</taxon>
        <taxon>Bivalvia</taxon>
        <taxon>Autobranchia</taxon>
        <taxon>Pteriomorphia</taxon>
        <taxon>Mytilida</taxon>
        <taxon>Mytiloidea</taxon>
        <taxon>Mytilidae</taxon>
        <taxon>Mytilinae</taxon>
        <taxon>Mytilus</taxon>
    </lineage>
</organism>
<keyword evidence="4 13" id="KW-0808">Transferase</keyword>
<feature type="compositionally biased region" description="Low complexity" evidence="11">
    <location>
        <begin position="1502"/>
        <end position="1513"/>
    </location>
</feature>
<feature type="compositionally biased region" description="Basic and acidic residues" evidence="11">
    <location>
        <begin position="1077"/>
        <end position="1090"/>
    </location>
</feature>
<keyword evidence="3" id="KW-0723">Serine/threonine-protein kinase</keyword>
<comment type="catalytic activity">
    <reaction evidence="9">
        <text>L-seryl-[protein] + ATP = O-phospho-L-seryl-[protein] + ADP + H(+)</text>
        <dbReference type="Rhea" id="RHEA:17989"/>
        <dbReference type="Rhea" id="RHEA-COMP:9863"/>
        <dbReference type="Rhea" id="RHEA-COMP:11604"/>
        <dbReference type="ChEBI" id="CHEBI:15378"/>
        <dbReference type="ChEBI" id="CHEBI:29999"/>
        <dbReference type="ChEBI" id="CHEBI:30616"/>
        <dbReference type="ChEBI" id="CHEBI:83421"/>
        <dbReference type="ChEBI" id="CHEBI:456216"/>
        <dbReference type="EC" id="2.7.11.1"/>
    </reaction>
</comment>
<comment type="cofactor">
    <cofactor evidence="1">
        <name>Mg(2+)</name>
        <dbReference type="ChEBI" id="CHEBI:18420"/>
    </cofactor>
</comment>
<gene>
    <name evidence="13" type="ORF">MCOR_43019</name>
</gene>
<feature type="region of interest" description="Disordered" evidence="11">
    <location>
        <begin position="1462"/>
        <end position="1524"/>
    </location>
</feature>
<feature type="compositionally biased region" description="Basic and acidic residues" evidence="11">
    <location>
        <begin position="153"/>
        <end position="164"/>
    </location>
</feature>
<keyword evidence="14" id="KW-1185">Reference proteome</keyword>
<comment type="catalytic activity">
    <reaction evidence="8">
        <text>L-threonyl-[protein] + ATP = O-phospho-L-threonyl-[protein] + ADP + H(+)</text>
        <dbReference type="Rhea" id="RHEA:46608"/>
        <dbReference type="Rhea" id="RHEA-COMP:11060"/>
        <dbReference type="Rhea" id="RHEA-COMP:11605"/>
        <dbReference type="ChEBI" id="CHEBI:15378"/>
        <dbReference type="ChEBI" id="CHEBI:30013"/>
        <dbReference type="ChEBI" id="CHEBI:30616"/>
        <dbReference type="ChEBI" id="CHEBI:61977"/>
        <dbReference type="ChEBI" id="CHEBI:456216"/>
        <dbReference type="EC" id="2.7.11.1"/>
    </reaction>
</comment>
<dbReference type="Proteomes" id="UP000507470">
    <property type="component" value="Unassembled WGS sequence"/>
</dbReference>
<feature type="region of interest" description="Disordered" evidence="11">
    <location>
        <begin position="1331"/>
        <end position="1365"/>
    </location>
</feature>
<name>A0A6J8DQH5_MYTCO</name>
<feature type="compositionally biased region" description="Basic and acidic residues" evidence="11">
    <location>
        <begin position="1551"/>
        <end position="1562"/>
    </location>
</feature>
<evidence type="ECO:0000256" key="9">
    <source>
        <dbReference type="ARBA" id="ARBA00048679"/>
    </source>
</evidence>
<dbReference type="PANTHER" id="PTHR13902">
    <property type="entry name" value="SERINE/THREONINE-PROTEIN KINASE WNK WITH NO LYSINE -RELATED"/>
    <property type="match status" value="1"/>
</dbReference>
<sequence length="2043" mass="227673">MSKKLPMANGELSHEIGESKHVGKGSSHVSKGLKKVTDMGQKITHRKESAMPTNSQKQNQSENTFPRTTSRSSKNIPWRTRRCVSDDISGRIDTDKHSCVSGLRHRTREGSKKVDLVGKDRSLSLPSETIEDVAKHIDSDKTVNSKGTHVKSKLNDSELSKKSTDSGSSNCSNNSEETKFKIVTSEDKKSVNALKFTTVNLNGGGVDNDDLSSKNQKIQEIRKFTRSVTIDKTALYIDPEGLKTESDLHTLDSSVGISDDNYKVAIKTSESEIQETPLESLDGVQMVQKVDETEEKAVSTSPDGRFFKFDIEIGRGSFKTVFKGLDTETGVAVAWCELQDKKWNKSERQRFREEAEMLKELQHPNIVRFYDSWEESTLRNKKFIVLVTELMTSGTLKTYIKRLKKLNTKVLRNWCKQILKGLYFLHTRSPQVIHRDLKCDNIFITGPTGSVKIGDLGLATLKNKSFAKSVIGTPEFMAPEMYEEHYDESVDVYAFGMCMLEMATSEYPYKECHNAAQIYRRVTTGVPPDALEKVDSPYIKDIIESCIRSRKEERYSVKDLLQHDFFLDDNGLRLEIVKTEDGETESVQLQLRVVDPKKRKDKHKENEAIQFGFDLNSDDPDKVAQEMVKSGFLQEEDVKFVSKQIKDRIGQYRSRGNVTESHSKTAEVTQDGHPLQTQPAQIQPAQESVQTVDLCQQQVQPHSESHIQTSAPYSTVQTQTSSPAVIQQQSFEIPSEKVEHSLSEQQLAESDLQKTDSLQDIASDASPRQNVDTSDTTKDLLIVKTSERERSESLPLIIRGEQVQDQQGSNLEQLNITAAQQFQGSYQKSKSMGPISASSSLSGICTSLSMGNLNDDHSNRESENESTTGKVDEKKRKTRPKRRKTLERSPRLTVLSYDEEEGELECRLELYNKNTVTFKFATAYDKPEEIAESLVTEEILPGQQSIMVITLLREVINMVTEDPKNAVSQCLSYVSTPSSSPQTVRKSRPVFDSDTSKESVFRNLIRKKIKQNEQRLHFELDGDSGQGSDDGRSDLGVHVISDTASAAGEKEKQESRVVATKKKSFIVSCVTEAPIHESKITEDESEEHVASSDNYISPENTHTSSSTVAHSSIAVDSDASSNYDTEKSLKGKKVPVDLNDLQEKLTQLTQKQSVAGANVSSSLIPQDGVQPSPQQGSGATSTPNIENQPSTLPDSQHSSSIVQTQDTSQKTLPLKDGQSIPRNTQTVSHHVHDGSVTPQMPNPPPTIQTQTSHSLSQPVEPLQLPLNQSFSGSMSNLAQGQNNQQMYLQQPTPQYQMMFHYPTDPMVMQMMGIGYQQMMYASMMMQQQQAQQQQQQTQPTQQQQQAQPTHQQQPSQFMPPQMMYPPNWVMQGQQMPYFPQGGSQNITSQYPQQVQNVLSDFTSVGGSYPASPSVGRRSDQDGQGESYSTQSSISGPTYGPIKKELSIKHLEQELNKLHVASTQKSDMKEGTSVHGASSGAQPVDTIKNVQTNPADISGANASSSSTETSSQTTEESDVPKSGSRFAVSVVKEDKLQDRPVETFSSSETLVESDKQTDSDKSRHIVKETLNDIITEVSIKLEEQAENEEDLENENIKKKSESAGRRRSRFLVMKIEEDDGTMSTDSLSPSLPVFEGGGASNANTASSKSVSNSYVSSIRKKLEKKKATISKDEVDSGESKVFSMDEYQKMCSDQEYKDIVFRHRKETNDLNLKHQQEYRDFCRQKGYPVPPVAPPIPNSIVSRNFNSMLSPQLLTLSPCVSTKSSTPSDLLMLKESSRTRSLSEGNHISSKESVEVQSENEESSNELKKQTTSKIRNDENENVKEVDKHDKGEINKDDSIQLVEKVETSKDDPQHLRQLPKQTDGQSSLPQEVIPENKISKSEGTDADETSSLRSQGSRKSSMDLTHTVNTTQPKQQITFSQPLMTNQPPIYSQFPGMYQQFGFPPPMQVPNMPSMFYPNIPYPNTPLWGYGTTDQQQQQQFQSIPPAQHQQAASNIQRGGSLPEQTFQHAAVSQLPTGTGFQTSANISSSVLQTNLPPNTSSN</sequence>
<evidence type="ECO:0000256" key="11">
    <source>
        <dbReference type="SAM" id="MobiDB-lite"/>
    </source>
</evidence>
<dbReference type="PROSITE" id="PS50011">
    <property type="entry name" value="PROTEIN_KINASE_DOM"/>
    <property type="match status" value="1"/>
</dbReference>
<dbReference type="SMART" id="SM00220">
    <property type="entry name" value="S_TKc"/>
    <property type="match status" value="1"/>
</dbReference>
<dbReference type="SUPFAM" id="SSF56112">
    <property type="entry name" value="Protein kinase-like (PK-like)"/>
    <property type="match status" value="1"/>
</dbReference>
<evidence type="ECO:0000256" key="4">
    <source>
        <dbReference type="ARBA" id="ARBA00022679"/>
    </source>
</evidence>
<feature type="region of interest" description="Disordered" evidence="11">
    <location>
        <begin position="1162"/>
        <end position="1257"/>
    </location>
</feature>
<evidence type="ECO:0000256" key="8">
    <source>
        <dbReference type="ARBA" id="ARBA00047899"/>
    </source>
</evidence>
<evidence type="ECO:0000256" key="5">
    <source>
        <dbReference type="ARBA" id="ARBA00022741"/>
    </source>
</evidence>
<feature type="region of interest" description="Disordered" evidence="11">
    <location>
        <begin position="1077"/>
        <end position="1128"/>
    </location>
</feature>
<proteinExistence type="predicted"/>
<dbReference type="FunFam" id="3.30.200.20:FF:000010">
    <property type="entry name" value="Serine/threonine-protein kinase WNK1 isoform 2"/>
    <property type="match status" value="1"/>
</dbReference>
<feature type="compositionally biased region" description="Polar residues" evidence="11">
    <location>
        <begin position="1091"/>
        <end position="1101"/>
    </location>
</feature>
<feature type="coiled-coil region" evidence="10">
    <location>
        <begin position="1573"/>
        <end position="1600"/>
    </location>
</feature>
<feature type="compositionally biased region" description="Polar residues" evidence="11">
    <location>
        <begin position="1162"/>
        <end position="1211"/>
    </location>
</feature>
<reference evidence="13 14" key="1">
    <citation type="submission" date="2020-06" db="EMBL/GenBank/DDBJ databases">
        <authorList>
            <person name="Li R."/>
            <person name="Bekaert M."/>
        </authorList>
    </citation>
    <scope>NUCLEOTIDE SEQUENCE [LARGE SCALE GENOMIC DNA]</scope>
    <source>
        <strain evidence="14">wild</strain>
    </source>
</reference>
<dbReference type="Gene3D" id="3.30.200.20">
    <property type="entry name" value="Phosphorylase Kinase, domain 1"/>
    <property type="match status" value="1"/>
</dbReference>
<feature type="compositionally biased region" description="Polar residues" evidence="11">
    <location>
        <begin position="1421"/>
        <end position="1435"/>
    </location>
</feature>
<feature type="region of interest" description="Disordered" evidence="11">
    <location>
        <begin position="2018"/>
        <end position="2043"/>
    </location>
</feature>
<accession>A0A6J8DQH5</accession>
<feature type="compositionally biased region" description="Basic and acidic residues" evidence="11">
    <location>
        <begin position="12"/>
        <end position="21"/>
    </location>
</feature>
<feature type="compositionally biased region" description="Polar residues" evidence="11">
    <location>
        <begin position="1902"/>
        <end position="1921"/>
    </location>
</feature>